<comment type="caution">
    <text evidence="3">The sequence shown here is derived from an EMBL/GenBank/DDBJ whole genome shotgun (WGS) entry which is preliminary data.</text>
</comment>
<dbReference type="PANTHER" id="PTHR19372:SF7">
    <property type="entry name" value="SULFITE OXIDASE, MITOCHONDRIAL"/>
    <property type="match status" value="1"/>
</dbReference>
<dbReference type="GO" id="GO:0006790">
    <property type="term" value="P:sulfur compound metabolic process"/>
    <property type="evidence" value="ECO:0007669"/>
    <property type="project" value="TreeGrafter"/>
</dbReference>
<dbReference type="InterPro" id="IPR000572">
    <property type="entry name" value="OxRdtase_Mopterin-bd_dom"/>
</dbReference>
<evidence type="ECO:0000259" key="2">
    <source>
        <dbReference type="Pfam" id="PF00174"/>
    </source>
</evidence>
<accession>A0A8J3AGW3</accession>
<dbReference type="Gene3D" id="2.60.40.650">
    <property type="match status" value="1"/>
</dbReference>
<dbReference type="InterPro" id="IPR036374">
    <property type="entry name" value="OxRdtase_Mopterin-bd_sf"/>
</dbReference>
<keyword evidence="4" id="KW-1185">Reference proteome</keyword>
<dbReference type="EMBL" id="BMHA01000013">
    <property type="protein sequence ID" value="GGI08785.1"/>
    <property type="molecule type" value="Genomic_DNA"/>
</dbReference>
<feature type="transmembrane region" description="Helical" evidence="1">
    <location>
        <begin position="110"/>
        <end position="128"/>
    </location>
</feature>
<evidence type="ECO:0000313" key="3">
    <source>
        <dbReference type="EMBL" id="GGI08785.1"/>
    </source>
</evidence>
<dbReference type="Gene3D" id="3.90.420.10">
    <property type="entry name" value="Oxidoreductase, molybdopterin-binding domain"/>
    <property type="match status" value="1"/>
</dbReference>
<feature type="transmembrane region" description="Helical" evidence="1">
    <location>
        <begin position="188"/>
        <end position="210"/>
    </location>
</feature>
<proteinExistence type="predicted"/>
<dbReference type="Proteomes" id="UP000650511">
    <property type="component" value="Unassembled WGS sequence"/>
</dbReference>
<sequence length="537" mass="55092">MDTDTSPTTSSPDTALAPAAPRPYGALSGVLAAASAVAVGEVTAALVPAWPGPVVAIADRVIEGAPAALTAWAIDTFGTADKPLLVAGVLVVLALAAAALGVLARRRPGLALVGVVALGAVAALAGLADPGFGPAAAVPGLAAIVPGVAVLLVLTAAQARLGVAGAGPGVGREHGPAGGSADPGRRRFLVLAAAVAAGAAATGTAARVLLARFDVEAARAALTLPAPSARRDLPAPPDAALDVAGATPLFTPNDAFYRIDTALQVPRIDPATHRLQVTGMVERPLSLRVDDLLRRDLVEVPITMACVSNEVGGDLIGNAAWLGLPLRELLDEAGVSPDADQVVGRSTDGYTGGFPVAAAYDRDTLVVVGMNGEPLPAEHGFPLRLVTPGLYGYVGSTKWLAEIELTRFDRFDHYWVPRGYAVEAPVRTQSRIDVPAGRSELTAGRTPIAGVAWAPTRGIAQVEVQVDDGDWQPAELAAAVGDDTWRQWVLRWDATPGSHRIRVRATDGRGETQPEGRRGVRPDGATGWHTVTVEVAA</sequence>
<dbReference type="Pfam" id="PF00174">
    <property type="entry name" value="Oxidored_molyb"/>
    <property type="match status" value="1"/>
</dbReference>
<feature type="transmembrane region" description="Helical" evidence="1">
    <location>
        <begin position="134"/>
        <end position="154"/>
    </location>
</feature>
<dbReference type="AlphaFoldDB" id="A0A8J3AGW3"/>
<organism evidence="3 4">
    <name type="scientific">Egicoccus halophilus</name>
    <dbReference type="NCBI Taxonomy" id="1670830"/>
    <lineage>
        <taxon>Bacteria</taxon>
        <taxon>Bacillati</taxon>
        <taxon>Actinomycetota</taxon>
        <taxon>Nitriliruptoria</taxon>
        <taxon>Egicoccales</taxon>
        <taxon>Egicoccaceae</taxon>
        <taxon>Egicoccus</taxon>
    </lineage>
</organism>
<reference evidence="3" key="1">
    <citation type="journal article" date="2014" name="Int. J. Syst. Evol. Microbiol.">
        <title>Complete genome sequence of Corynebacterium casei LMG S-19264T (=DSM 44701T), isolated from a smear-ripened cheese.</title>
        <authorList>
            <consortium name="US DOE Joint Genome Institute (JGI-PGF)"/>
            <person name="Walter F."/>
            <person name="Albersmeier A."/>
            <person name="Kalinowski J."/>
            <person name="Ruckert C."/>
        </authorList>
    </citation>
    <scope>NUCLEOTIDE SEQUENCE</scope>
    <source>
        <strain evidence="3">CGMCC 1.14988</strain>
    </source>
</reference>
<keyword evidence="1" id="KW-0812">Transmembrane</keyword>
<dbReference type="InterPro" id="IPR014756">
    <property type="entry name" value="Ig_E-set"/>
</dbReference>
<dbReference type="SUPFAM" id="SSF56524">
    <property type="entry name" value="Oxidoreductase molybdopterin-binding domain"/>
    <property type="match status" value="1"/>
</dbReference>
<dbReference type="GO" id="GO:0008482">
    <property type="term" value="F:sulfite oxidase activity"/>
    <property type="evidence" value="ECO:0007669"/>
    <property type="project" value="TreeGrafter"/>
</dbReference>
<protein>
    <submittedName>
        <fullName evidence="3">Oxidoreductase</fullName>
    </submittedName>
</protein>
<feature type="transmembrane region" description="Helical" evidence="1">
    <location>
        <begin position="84"/>
        <end position="103"/>
    </location>
</feature>
<evidence type="ECO:0000256" key="1">
    <source>
        <dbReference type="SAM" id="Phobius"/>
    </source>
</evidence>
<dbReference type="RefSeq" id="WP_130648805.1">
    <property type="nucleotide sequence ID" value="NZ_BMHA01000013.1"/>
</dbReference>
<keyword evidence="1" id="KW-1133">Transmembrane helix</keyword>
<reference evidence="3" key="2">
    <citation type="submission" date="2020-09" db="EMBL/GenBank/DDBJ databases">
        <authorList>
            <person name="Sun Q."/>
            <person name="Zhou Y."/>
        </authorList>
    </citation>
    <scope>NUCLEOTIDE SEQUENCE</scope>
    <source>
        <strain evidence="3">CGMCC 1.14988</strain>
    </source>
</reference>
<evidence type="ECO:0000313" key="4">
    <source>
        <dbReference type="Proteomes" id="UP000650511"/>
    </source>
</evidence>
<name>A0A8J3AGW3_9ACTN</name>
<dbReference type="SUPFAM" id="SSF81296">
    <property type="entry name" value="E set domains"/>
    <property type="match status" value="1"/>
</dbReference>
<keyword evidence="1" id="KW-0472">Membrane</keyword>
<dbReference type="PANTHER" id="PTHR19372">
    <property type="entry name" value="SULFITE REDUCTASE"/>
    <property type="match status" value="1"/>
</dbReference>
<dbReference type="GO" id="GO:0043546">
    <property type="term" value="F:molybdopterin cofactor binding"/>
    <property type="evidence" value="ECO:0007669"/>
    <property type="project" value="TreeGrafter"/>
</dbReference>
<feature type="domain" description="Oxidoreductase molybdopterin-binding" evidence="2">
    <location>
        <begin position="263"/>
        <end position="415"/>
    </location>
</feature>
<gene>
    <name evidence="3" type="ORF">GCM10011354_30820</name>
</gene>
<dbReference type="GO" id="GO:0020037">
    <property type="term" value="F:heme binding"/>
    <property type="evidence" value="ECO:0007669"/>
    <property type="project" value="TreeGrafter"/>
</dbReference>
<dbReference type="OrthoDB" id="9795587at2"/>